<evidence type="ECO:0000256" key="8">
    <source>
        <dbReference type="ARBA" id="ARBA00022989"/>
    </source>
</evidence>
<dbReference type="EMBL" id="FMVJ01000003">
    <property type="protein sequence ID" value="SCY24885.1"/>
    <property type="molecule type" value="Genomic_DNA"/>
</dbReference>
<keyword evidence="10" id="KW-0735">Signal-anchor</keyword>
<dbReference type="Proteomes" id="UP000199569">
    <property type="component" value="Unassembled WGS sequence"/>
</dbReference>
<comment type="function">
    <text evidence="10">Interacts with outer membrane receptor proteins that carry out high-affinity binding and energy dependent uptake into the periplasmic space of specific substrates. It could act to transduce energy from the cytoplasmic membrane to specific energy-requiring processes in the outer membrane, resulting in the release into the periplasm of ligands bound by these outer membrane proteins.</text>
</comment>
<dbReference type="InterPro" id="IPR003538">
    <property type="entry name" value="TonB"/>
</dbReference>
<gene>
    <name evidence="13" type="ORF">SAMN02927923_00956</name>
</gene>
<keyword evidence="9" id="KW-0472">Membrane</keyword>
<comment type="subcellular location">
    <subcellularLocation>
        <location evidence="1 10">Cell inner membrane</location>
        <topology evidence="1 10">Single-pass membrane protein</topology>
        <orientation evidence="1 10">Periplasmic side</orientation>
    </subcellularLocation>
</comment>
<keyword evidence="7 10" id="KW-0653">Protein transport</keyword>
<feature type="compositionally biased region" description="Basic and acidic residues" evidence="11">
    <location>
        <begin position="131"/>
        <end position="147"/>
    </location>
</feature>
<proteinExistence type="inferred from homology"/>
<feature type="region of interest" description="Disordered" evidence="11">
    <location>
        <begin position="54"/>
        <end position="85"/>
    </location>
</feature>
<keyword evidence="3 10" id="KW-0813">Transport</keyword>
<keyword evidence="6" id="KW-0812">Transmembrane</keyword>
<dbReference type="SUPFAM" id="SSF74653">
    <property type="entry name" value="TolA/TonB C-terminal domain"/>
    <property type="match status" value="1"/>
</dbReference>
<dbReference type="Gene3D" id="3.30.1150.10">
    <property type="match status" value="1"/>
</dbReference>
<evidence type="ECO:0000259" key="12">
    <source>
        <dbReference type="PROSITE" id="PS52015"/>
    </source>
</evidence>
<dbReference type="GO" id="GO:0015891">
    <property type="term" value="P:siderophore transport"/>
    <property type="evidence" value="ECO:0007669"/>
    <property type="project" value="InterPro"/>
</dbReference>
<feature type="domain" description="TonB C-terminal" evidence="12">
    <location>
        <begin position="182"/>
        <end position="274"/>
    </location>
</feature>
<dbReference type="GO" id="GO:0055085">
    <property type="term" value="P:transmembrane transport"/>
    <property type="evidence" value="ECO:0007669"/>
    <property type="project" value="InterPro"/>
</dbReference>
<dbReference type="GO" id="GO:0098797">
    <property type="term" value="C:plasma membrane protein complex"/>
    <property type="evidence" value="ECO:0007669"/>
    <property type="project" value="TreeGrafter"/>
</dbReference>
<evidence type="ECO:0000256" key="2">
    <source>
        <dbReference type="ARBA" id="ARBA00006555"/>
    </source>
</evidence>
<keyword evidence="8" id="KW-1133">Transmembrane helix</keyword>
<feature type="compositionally biased region" description="Acidic residues" evidence="11">
    <location>
        <begin position="75"/>
        <end position="85"/>
    </location>
</feature>
<feature type="compositionally biased region" description="Polar residues" evidence="11">
    <location>
        <begin position="155"/>
        <end position="172"/>
    </location>
</feature>
<evidence type="ECO:0000313" key="14">
    <source>
        <dbReference type="Proteomes" id="UP000199569"/>
    </source>
</evidence>
<dbReference type="NCBIfam" id="TIGR01352">
    <property type="entry name" value="tonB_Cterm"/>
    <property type="match status" value="1"/>
</dbReference>
<evidence type="ECO:0000256" key="3">
    <source>
        <dbReference type="ARBA" id="ARBA00022448"/>
    </source>
</evidence>
<evidence type="ECO:0000256" key="9">
    <source>
        <dbReference type="ARBA" id="ARBA00023136"/>
    </source>
</evidence>
<dbReference type="InterPro" id="IPR006260">
    <property type="entry name" value="TonB/TolA_C"/>
</dbReference>
<dbReference type="PROSITE" id="PS52015">
    <property type="entry name" value="TONB_CTD"/>
    <property type="match status" value="1"/>
</dbReference>
<evidence type="ECO:0000256" key="10">
    <source>
        <dbReference type="RuleBase" id="RU362123"/>
    </source>
</evidence>
<evidence type="ECO:0000256" key="1">
    <source>
        <dbReference type="ARBA" id="ARBA00004383"/>
    </source>
</evidence>
<keyword evidence="14" id="KW-1185">Reference proteome</keyword>
<evidence type="ECO:0000256" key="11">
    <source>
        <dbReference type="SAM" id="MobiDB-lite"/>
    </source>
</evidence>
<feature type="region of interest" description="Disordered" evidence="11">
    <location>
        <begin position="114"/>
        <end position="175"/>
    </location>
</feature>
<name>A0A1G5ED89_9HYPH</name>
<evidence type="ECO:0000256" key="7">
    <source>
        <dbReference type="ARBA" id="ARBA00022927"/>
    </source>
</evidence>
<dbReference type="PANTHER" id="PTHR33446">
    <property type="entry name" value="PROTEIN TONB-RELATED"/>
    <property type="match status" value="1"/>
</dbReference>
<protein>
    <recommendedName>
        <fullName evidence="10">Protein TonB</fullName>
    </recommendedName>
</protein>
<evidence type="ECO:0000256" key="5">
    <source>
        <dbReference type="ARBA" id="ARBA00022519"/>
    </source>
</evidence>
<evidence type="ECO:0000313" key="13">
    <source>
        <dbReference type="EMBL" id="SCY24885.1"/>
    </source>
</evidence>
<feature type="compositionally biased region" description="Low complexity" evidence="11">
    <location>
        <begin position="62"/>
        <end position="74"/>
    </location>
</feature>
<evidence type="ECO:0000256" key="6">
    <source>
        <dbReference type="ARBA" id="ARBA00022692"/>
    </source>
</evidence>
<sequence length="274" mass="28853">MALALHAGALVAVAIWQSRAELSPPGEQEITIDFAPPMENLVSVAPAEVQAIESPPTEVETQPVEAPTEAVPVEEQVEEAPQEVVEATEVEAVPVEETIAPDAVPALDPKEAVIAQPLEEKPKPKPVKPAPKKEERKPDPKPRRAAAERAPPPSNASQGQASASRENMQGSAASADPNVLNRYVASLAASLRSRLRYPDRARSQGVTGVATVRFSMDRSGQILSASLVRSAGDASLDAAALAAARPGSSLPAAPAALPQQQFTFSVPLQFNLRR</sequence>
<accession>A0A1G5ED89</accession>
<dbReference type="InterPro" id="IPR037682">
    <property type="entry name" value="TonB_C"/>
</dbReference>
<dbReference type="Pfam" id="PF03544">
    <property type="entry name" value="TonB_C"/>
    <property type="match status" value="1"/>
</dbReference>
<dbReference type="AlphaFoldDB" id="A0A1G5ED89"/>
<dbReference type="InterPro" id="IPR051045">
    <property type="entry name" value="TonB-dependent_transducer"/>
</dbReference>
<reference evidence="14" key="1">
    <citation type="submission" date="2016-10" db="EMBL/GenBank/DDBJ databases">
        <authorList>
            <person name="Varghese N."/>
            <person name="Submissions S."/>
        </authorList>
    </citation>
    <scope>NUCLEOTIDE SEQUENCE [LARGE SCALE GENOMIC DNA]</scope>
    <source>
        <strain evidence="14">CGMCC 1.7666</strain>
    </source>
</reference>
<dbReference type="PANTHER" id="PTHR33446:SF2">
    <property type="entry name" value="PROTEIN TONB"/>
    <property type="match status" value="1"/>
</dbReference>
<keyword evidence="4 10" id="KW-1003">Cell membrane</keyword>
<dbReference type="STRING" id="549386.SAMN02927923_00956"/>
<keyword evidence="5 10" id="KW-0997">Cell inner membrane</keyword>
<dbReference type="GO" id="GO:0015031">
    <property type="term" value="P:protein transport"/>
    <property type="evidence" value="ECO:0007669"/>
    <property type="project" value="UniProtKB-UniRule"/>
</dbReference>
<evidence type="ECO:0000256" key="4">
    <source>
        <dbReference type="ARBA" id="ARBA00022475"/>
    </source>
</evidence>
<organism evidence="13 14">
    <name type="scientific">Microvirga guangxiensis</name>
    <dbReference type="NCBI Taxonomy" id="549386"/>
    <lineage>
        <taxon>Bacteria</taxon>
        <taxon>Pseudomonadati</taxon>
        <taxon>Pseudomonadota</taxon>
        <taxon>Alphaproteobacteria</taxon>
        <taxon>Hyphomicrobiales</taxon>
        <taxon>Methylobacteriaceae</taxon>
        <taxon>Microvirga</taxon>
    </lineage>
</organism>
<dbReference type="GO" id="GO:0030288">
    <property type="term" value="C:outer membrane-bounded periplasmic space"/>
    <property type="evidence" value="ECO:0007669"/>
    <property type="project" value="InterPro"/>
</dbReference>
<dbReference type="PRINTS" id="PR01374">
    <property type="entry name" value="TONBPROTEIN"/>
</dbReference>
<comment type="similarity">
    <text evidence="2 10">Belongs to the TonB family.</text>
</comment>
<dbReference type="GO" id="GO:0031992">
    <property type="term" value="F:energy transducer activity"/>
    <property type="evidence" value="ECO:0007669"/>
    <property type="project" value="InterPro"/>
</dbReference>